<evidence type="ECO:0000313" key="6">
    <source>
        <dbReference type="EMBL" id="GGZ16450.1"/>
    </source>
</evidence>
<name>A0A918UKL4_9BACT</name>
<protein>
    <submittedName>
        <fullName evidence="6">Bifunctional 4-hydroxy-2-oxoglutarate aldolase/2-dehydro-3-deoxy-phosphogluconate aldolase</fullName>
    </submittedName>
</protein>
<comment type="pathway">
    <text evidence="1">Carbohydrate acid metabolism.</text>
</comment>
<comment type="subunit">
    <text evidence="3">Homotrimer.</text>
</comment>
<evidence type="ECO:0000256" key="5">
    <source>
        <dbReference type="ARBA" id="ARBA00023277"/>
    </source>
</evidence>
<sequence length="219" mass="23833">MKINEIIDAMEQTGMIPVFNHADVEVAKHVLDAAYNGGVRVFEFTNRGENALEVFTALKAYASRHTDLVLGIGTIFTPKEVEDFIAAGADFIVSPALIPNVAVTSNRNNVLWIPGCGTVTEIFNAKEMGAKVVKAFPGNVLGSSFVSAVKAVMPELKIMPTGGVEPTEDNLKEWFGAGVTCVGMGSQLFKKEWISQQKFDELEKQISETLNIIQAIRNK</sequence>
<dbReference type="InterPro" id="IPR000887">
    <property type="entry name" value="Aldlse_KDPG_KHG"/>
</dbReference>
<keyword evidence="4" id="KW-0456">Lyase</keyword>
<keyword evidence="5" id="KW-0119">Carbohydrate metabolism</keyword>
<gene>
    <name evidence="6" type="ORF">GCM10007049_06000</name>
</gene>
<evidence type="ECO:0000256" key="1">
    <source>
        <dbReference type="ARBA" id="ARBA00004761"/>
    </source>
</evidence>
<proteinExistence type="inferred from homology"/>
<dbReference type="RefSeq" id="WP_018474139.1">
    <property type="nucleotide sequence ID" value="NZ_BMWX01000001.1"/>
</dbReference>
<dbReference type="AlphaFoldDB" id="A0A918UKL4"/>
<dbReference type="EMBL" id="BMWX01000001">
    <property type="protein sequence ID" value="GGZ16450.1"/>
    <property type="molecule type" value="Genomic_DNA"/>
</dbReference>
<dbReference type="Pfam" id="PF01081">
    <property type="entry name" value="Aldolase"/>
    <property type="match status" value="1"/>
</dbReference>
<reference evidence="6" key="1">
    <citation type="journal article" date="2014" name="Int. J. Syst. Evol. Microbiol.">
        <title>Complete genome sequence of Corynebacterium casei LMG S-19264T (=DSM 44701T), isolated from a smear-ripened cheese.</title>
        <authorList>
            <consortium name="US DOE Joint Genome Institute (JGI-PGF)"/>
            <person name="Walter F."/>
            <person name="Albersmeier A."/>
            <person name="Kalinowski J."/>
            <person name="Ruckert C."/>
        </authorList>
    </citation>
    <scope>NUCLEOTIDE SEQUENCE</scope>
    <source>
        <strain evidence="6">KCTC 12368</strain>
    </source>
</reference>
<comment type="caution">
    <text evidence="6">The sequence shown here is derived from an EMBL/GenBank/DDBJ whole genome shotgun (WGS) entry which is preliminary data.</text>
</comment>
<dbReference type="Proteomes" id="UP000619457">
    <property type="component" value="Unassembled WGS sequence"/>
</dbReference>
<evidence type="ECO:0000256" key="3">
    <source>
        <dbReference type="ARBA" id="ARBA00011233"/>
    </source>
</evidence>
<dbReference type="NCBIfam" id="NF005499">
    <property type="entry name" value="PRK07114.1"/>
    <property type="match status" value="1"/>
</dbReference>
<reference evidence="6" key="2">
    <citation type="submission" date="2020-09" db="EMBL/GenBank/DDBJ databases">
        <authorList>
            <person name="Sun Q."/>
            <person name="Kim S."/>
        </authorList>
    </citation>
    <scope>NUCLEOTIDE SEQUENCE</scope>
    <source>
        <strain evidence="6">KCTC 12368</strain>
    </source>
</reference>
<dbReference type="PANTHER" id="PTHR30246">
    <property type="entry name" value="2-KETO-3-DEOXY-6-PHOSPHOGLUCONATE ALDOLASE"/>
    <property type="match status" value="1"/>
</dbReference>
<dbReference type="PANTHER" id="PTHR30246:SF1">
    <property type="entry name" value="2-DEHYDRO-3-DEOXY-6-PHOSPHOGALACTONATE ALDOLASE-RELATED"/>
    <property type="match status" value="1"/>
</dbReference>
<dbReference type="CDD" id="cd00452">
    <property type="entry name" value="KDPG_aldolase"/>
    <property type="match status" value="1"/>
</dbReference>
<dbReference type="InterPro" id="IPR013785">
    <property type="entry name" value="Aldolase_TIM"/>
</dbReference>
<dbReference type="NCBIfam" id="TIGR01182">
    <property type="entry name" value="eda"/>
    <property type="match status" value="1"/>
</dbReference>
<keyword evidence="7" id="KW-1185">Reference proteome</keyword>
<comment type="similarity">
    <text evidence="2">Belongs to the KHG/KDPG aldolase family.</text>
</comment>
<evidence type="ECO:0000256" key="4">
    <source>
        <dbReference type="ARBA" id="ARBA00023239"/>
    </source>
</evidence>
<dbReference type="GO" id="GO:0016829">
    <property type="term" value="F:lyase activity"/>
    <property type="evidence" value="ECO:0007669"/>
    <property type="project" value="UniProtKB-KW"/>
</dbReference>
<dbReference type="SUPFAM" id="SSF51569">
    <property type="entry name" value="Aldolase"/>
    <property type="match status" value="1"/>
</dbReference>
<accession>A0A918UKL4</accession>
<evidence type="ECO:0000313" key="7">
    <source>
        <dbReference type="Proteomes" id="UP000619457"/>
    </source>
</evidence>
<organism evidence="6 7">
    <name type="scientific">Echinicola pacifica</name>
    <dbReference type="NCBI Taxonomy" id="346377"/>
    <lineage>
        <taxon>Bacteria</taxon>
        <taxon>Pseudomonadati</taxon>
        <taxon>Bacteroidota</taxon>
        <taxon>Cytophagia</taxon>
        <taxon>Cytophagales</taxon>
        <taxon>Cyclobacteriaceae</taxon>
        <taxon>Echinicola</taxon>
    </lineage>
</organism>
<evidence type="ECO:0000256" key="2">
    <source>
        <dbReference type="ARBA" id="ARBA00006906"/>
    </source>
</evidence>
<dbReference type="Gene3D" id="3.20.20.70">
    <property type="entry name" value="Aldolase class I"/>
    <property type="match status" value="1"/>
</dbReference>